<dbReference type="AlphaFoldDB" id="A0A178IIU4"/>
<dbReference type="SUPFAM" id="SSF52540">
    <property type="entry name" value="P-loop containing nucleoside triphosphate hydrolases"/>
    <property type="match status" value="1"/>
</dbReference>
<dbReference type="GO" id="GO:0005524">
    <property type="term" value="F:ATP binding"/>
    <property type="evidence" value="ECO:0007669"/>
    <property type="project" value="UniProtKB-KW"/>
</dbReference>
<proteinExistence type="predicted"/>
<gene>
    <name evidence="5" type="ORF">AW736_15020</name>
</gene>
<dbReference type="EMBL" id="LRRQ01000106">
    <property type="protein sequence ID" value="OAM89099.1"/>
    <property type="molecule type" value="Genomic_DNA"/>
</dbReference>
<organism evidence="5 6">
    <name type="scientific">Termitidicoccus mucosus</name>
    <dbReference type="NCBI Taxonomy" id="1184151"/>
    <lineage>
        <taxon>Bacteria</taxon>
        <taxon>Pseudomonadati</taxon>
        <taxon>Verrucomicrobiota</taxon>
        <taxon>Opitutia</taxon>
        <taxon>Opitutales</taxon>
        <taxon>Opitutaceae</taxon>
        <taxon>Termitidicoccus</taxon>
    </lineage>
</organism>
<comment type="caution">
    <text evidence="5">The sequence shown here is derived from an EMBL/GenBank/DDBJ whole genome shotgun (WGS) entry which is preliminary data.</text>
</comment>
<dbReference type="PANTHER" id="PTHR11638">
    <property type="entry name" value="ATP-DEPENDENT CLP PROTEASE"/>
    <property type="match status" value="1"/>
</dbReference>
<evidence type="ECO:0000313" key="6">
    <source>
        <dbReference type="Proteomes" id="UP000078486"/>
    </source>
</evidence>
<keyword evidence="1" id="KW-0547">Nucleotide-binding</keyword>
<dbReference type="InterPro" id="IPR050130">
    <property type="entry name" value="ClpA_ClpB"/>
</dbReference>
<dbReference type="PRINTS" id="PR00300">
    <property type="entry name" value="CLPPROTEASEA"/>
</dbReference>
<evidence type="ECO:0000256" key="3">
    <source>
        <dbReference type="ARBA" id="ARBA00023186"/>
    </source>
</evidence>
<evidence type="ECO:0000259" key="4">
    <source>
        <dbReference type="SMART" id="SM00382"/>
    </source>
</evidence>
<dbReference type="Gene3D" id="3.40.50.300">
    <property type="entry name" value="P-loop containing nucleotide triphosphate hydrolases"/>
    <property type="match status" value="1"/>
</dbReference>
<dbReference type="Proteomes" id="UP000078486">
    <property type="component" value="Unassembled WGS sequence"/>
</dbReference>
<dbReference type="Pfam" id="PF10431">
    <property type="entry name" value="ClpB_D2-small"/>
    <property type="match status" value="1"/>
</dbReference>
<sequence>MREFRPIKNIGDDWFRQRREQLRDLGAHLRGHIKGQAHVIGCVESVLRRGELGLSHPGRPKGSFLFVGPTGTGKTEITNAFTGYLFGGAKPLRFDMSEYQNQASVEKLIGEKVGDIGLLGRALAKTEAAQGDGGGGNGGTLLFDEIEKAHPLVLDLFLQILDDASITLASGERKNLSGYYIVCTSNIGAAEAMRMQSAPFASIERTVLARVNQTLRPELVGRMTEKVVFARLPYAVQREICEAMIAGELARLRGLGHDLEITPDDVEAILRAGFHKTLGARPMRSAVERFLQDRVAVALLMKAACKMH</sequence>
<dbReference type="InterPro" id="IPR003959">
    <property type="entry name" value="ATPase_AAA_core"/>
</dbReference>
<dbReference type="InterPro" id="IPR019489">
    <property type="entry name" value="Clp_ATPase_C"/>
</dbReference>
<evidence type="ECO:0000313" key="5">
    <source>
        <dbReference type="EMBL" id="OAM89099.1"/>
    </source>
</evidence>
<dbReference type="GO" id="GO:0005737">
    <property type="term" value="C:cytoplasm"/>
    <property type="evidence" value="ECO:0007669"/>
    <property type="project" value="TreeGrafter"/>
</dbReference>
<dbReference type="Pfam" id="PF07724">
    <property type="entry name" value="AAA_2"/>
    <property type="match status" value="1"/>
</dbReference>
<accession>A0A178IIU4</accession>
<keyword evidence="6" id="KW-1185">Reference proteome</keyword>
<feature type="domain" description="AAA+ ATPase" evidence="4">
    <location>
        <begin position="60"/>
        <end position="212"/>
    </location>
</feature>
<dbReference type="GO" id="GO:0016887">
    <property type="term" value="F:ATP hydrolysis activity"/>
    <property type="evidence" value="ECO:0007669"/>
    <property type="project" value="InterPro"/>
</dbReference>
<dbReference type="PANTHER" id="PTHR11638:SF18">
    <property type="entry name" value="HEAT SHOCK PROTEIN 104"/>
    <property type="match status" value="1"/>
</dbReference>
<dbReference type="Gene3D" id="1.10.8.60">
    <property type="match status" value="1"/>
</dbReference>
<dbReference type="InterPro" id="IPR027417">
    <property type="entry name" value="P-loop_NTPase"/>
</dbReference>
<dbReference type="STRING" id="1184151.AW736_15020"/>
<dbReference type="OrthoDB" id="9803641at2"/>
<evidence type="ECO:0000256" key="2">
    <source>
        <dbReference type="ARBA" id="ARBA00022840"/>
    </source>
</evidence>
<dbReference type="InterPro" id="IPR001270">
    <property type="entry name" value="ClpA/B"/>
</dbReference>
<reference evidence="5 6" key="1">
    <citation type="submission" date="2016-01" db="EMBL/GenBank/DDBJ databases">
        <title>High potential of lignocellulose degradation of a new Verrucomicrobia species.</title>
        <authorList>
            <person name="Wang Y."/>
            <person name="Shi Y."/>
            <person name="Qiu Z."/>
            <person name="Liu S."/>
            <person name="Yang H."/>
        </authorList>
    </citation>
    <scope>NUCLEOTIDE SEQUENCE [LARGE SCALE GENOMIC DNA]</scope>
    <source>
        <strain evidence="5 6">TSB47</strain>
    </source>
</reference>
<evidence type="ECO:0000256" key="1">
    <source>
        <dbReference type="ARBA" id="ARBA00022741"/>
    </source>
</evidence>
<dbReference type="InterPro" id="IPR003593">
    <property type="entry name" value="AAA+_ATPase"/>
</dbReference>
<dbReference type="SMART" id="SM00382">
    <property type="entry name" value="AAA"/>
    <property type="match status" value="1"/>
</dbReference>
<name>A0A178IIU4_9BACT</name>
<keyword evidence="2" id="KW-0067">ATP-binding</keyword>
<protein>
    <recommendedName>
        <fullName evidence="4">AAA+ ATPase domain-containing protein</fullName>
    </recommendedName>
</protein>
<dbReference type="GO" id="GO:0034605">
    <property type="term" value="P:cellular response to heat"/>
    <property type="evidence" value="ECO:0007669"/>
    <property type="project" value="TreeGrafter"/>
</dbReference>
<keyword evidence="3" id="KW-0143">Chaperone</keyword>